<dbReference type="CDD" id="cd06421">
    <property type="entry name" value="CESA_CelA_like"/>
    <property type="match status" value="1"/>
</dbReference>
<sequence>MRKKDKKYNLFLIISTILMVVYFGWRLFFTFPTKYGPVAIVCAVILFVCEFVSAVEAFIHLLSSMNPVVPERPTIPKEWYPDVDVFIATHNESTDVLYKTVNGCKYMKYPDKSKVHIWICDDGYRMEVKELAEKMGVGWQGLQNNKLAKAGNLNNALAHTSAPLVVTFDADMIPTRNFLLETVPYFFLPRMKKLENGKWVERTKDEIDPNYKIGFIQTPQNFYNPDLFQYNLYAEDKVPNEQDYFFREINVSRNKSNSPIYAGSNTVISRKALEEVGGIATGTITEDFETGIHIQGRGYSCYAVDNVLAHGLAPDSVDSLIKQRERWGRGCIYSLRKMHIWTNKEMPLASKISYYSCQIYWWTFLRRFVFILCPIIFSVFSIPVMECKPWELLLFWLPSYVMFNKAQALESGDIRTNRWSNIIDTVMFPYLVIPICLEAMGFQQHKFVVTRKDRVIQDTNDAKLAIPHGILLAFSLISLVIALSDLIRYKAVGSVIIIYWLCVNAFALTMAIFFMIGRKNLRMTERYDVSLPVKVIFNDQILYGDTIDVSETGLAVKMNQSVLIPKGTVRIHVKTHHYNAHFNAKEVYVTDYIDSVTGEKMYRYSFAITELDEENKSQYYQLIYDREPSLPSFTAKEDSVFANLSDNFEGRIEGVHTQKRRLYRVYVHEEVKEADGSKGFMYDYNYRYVALNWNDQIGKKTREILFGKGINMTCSFVRCIDDNRALYKIKNSDDLIFSDDFDSILKRWDEKMAG</sequence>
<dbReference type="PANTHER" id="PTHR43867">
    <property type="entry name" value="CELLULOSE SYNTHASE CATALYTIC SUBUNIT A [UDP-FORMING]"/>
    <property type="match status" value="1"/>
</dbReference>
<dbReference type="GO" id="GO:0016758">
    <property type="term" value="F:hexosyltransferase activity"/>
    <property type="evidence" value="ECO:0007669"/>
    <property type="project" value="TreeGrafter"/>
</dbReference>
<dbReference type="AlphaFoldDB" id="E0RWF7"/>
<reference evidence="11 12" key="1">
    <citation type="journal article" date="2010" name="PLoS ONE">
        <title>The glycobiome of the rumen bacterium Butyrivibrio proteoclasticus B316(T) highlights adaptation to a polysaccharide-rich environment.</title>
        <authorList>
            <person name="Kelly W.J."/>
            <person name="Leahy S.C."/>
            <person name="Altermann E."/>
            <person name="Yeoman C.J."/>
            <person name="Dunne J.C."/>
            <person name="Kong Z."/>
            <person name="Pacheco D.M."/>
            <person name="Li D."/>
            <person name="Noel S.J."/>
            <person name="Moon C.D."/>
            <person name="Cookson A.L."/>
            <person name="Attwood G.T."/>
        </authorList>
    </citation>
    <scope>NUCLEOTIDE SEQUENCE [LARGE SCALE GENOMIC DNA]</scope>
    <source>
        <strain evidence="12">ATCC 51982 / DSM 14932 / B316</strain>
    </source>
</reference>
<dbReference type="GO" id="GO:0005886">
    <property type="term" value="C:plasma membrane"/>
    <property type="evidence" value="ECO:0007669"/>
    <property type="project" value="TreeGrafter"/>
</dbReference>
<protein>
    <submittedName>
        <fullName evidence="11">Glycosyl transferase GT2 family</fullName>
    </submittedName>
</protein>
<evidence type="ECO:0000256" key="4">
    <source>
        <dbReference type="ARBA" id="ARBA00022692"/>
    </source>
</evidence>
<evidence type="ECO:0000256" key="1">
    <source>
        <dbReference type="ARBA" id="ARBA00004141"/>
    </source>
</evidence>
<accession>E0RWF7</accession>
<feature type="transmembrane region" description="Helical" evidence="7">
    <location>
        <begin position="496"/>
        <end position="516"/>
    </location>
</feature>
<dbReference type="Gene3D" id="2.40.10.220">
    <property type="entry name" value="predicted glycosyltransferase like domains"/>
    <property type="match status" value="1"/>
</dbReference>
<organism evidence="11 12">
    <name type="scientific">Butyrivibrio proteoclasticus (strain ATCC 51982 / DSM 14932 / B316)</name>
    <name type="common">Clostridium proteoclasticum</name>
    <dbReference type="NCBI Taxonomy" id="515622"/>
    <lineage>
        <taxon>Bacteria</taxon>
        <taxon>Bacillati</taxon>
        <taxon>Bacillota</taxon>
        <taxon>Clostridia</taxon>
        <taxon>Lachnospirales</taxon>
        <taxon>Lachnospiraceae</taxon>
        <taxon>Butyrivibrio</taxon>
    </lineage>
</organism>
<evidence type="ECO:0000256" key="2">
    <source>
        <dbReference type="ARBA" id="ARBA00022676"/>
    </source>
</evidence>
<evidence type="ECO:0000256" key="6">
    <source>
        <dbReference type="ARBA" id="ARBA00023136"/>
    </source>
</evidence>
<feature type="domain" description="Glycosyltransferase 2-like" evidence="10">
    <location>
        <begin position="209"/>
        <end position="394"/>
    </location>
</feature>
<dbReference type="KEGG" id="bpb:bpr_I1518"/>
<evidence type="ECO:0000259" key="10">
    <source>
        <dbReference type="Pfam" id="PF13632"/>
    </source>
</evidence>
<dbReference type="Pfam" id="PF13632">
    <property type="entry name" value="Glyco_trans_2_3"/>
    <property type="match status" value="1"/>
</dbReference>
<evidence type="ECO:0000256" key="5">
    <source>
        <dbReference type="ARBA" id="ARBA00022989"/>
    </source>
</evidence>
<keyword evidence="12" id="KW-1185">Reference proteome</keyword>
<dbReference type="InterPro" id="IPR029044">
    <property type="entry name" value="Nucleotide-diphossugar_trans"/>
</dbReference>
<evidence type="ECO:0000259" key="9">
    <source>
        <dbReference type="Pfam" id="PF07238"/>
    </source>
</evidence>
<name>E0RWF7_BUTPB</name>
<dbReference type="PANTHER" id="PTHR43867:SF2">
    <property type="entry name" value="CELLULOSE SYNTHASE CATALYTIC SUBUNIT A [UDP-FORMING]"/>
    <property type="match status" value="1"/>
</dbReference>
<dbReference type="HOGENOM" id="CLU_011907_3_1_9"/>
<feature type="transmembrane region" description="Helical" evidence="7">
    <location>
        <begin position="368"/>
        <end position="385"/>
    </location>
</feature>
<evidence type="ECO:0000313" key="12">
    <source>
        <dbReference type="Proteomes" id="UP000001299"/>
    </source>
</evidence>
<gene>
    <name evidence="11" type="ordered locus">bpr_I1518</name>
</gene>
<feature type="transmembrane region" description="Helical" evidence="7">
    <location>
        <begin position="37"/>
        <end position="62"/>
    </location>
</feature>
<evidence type="ECO:0000256" key="3">
    <source>
        <dbReference type="ARBA" id="ARBA00022679"/>
    </source>
</evidence>
<keyword evidence="5 7" id="KW-1133">Transmembrane helix</keyword>
<dbReference type="InterPro" id="IPR009875">
    <property type="entry name" value="PilZ_domain"/>
</dbReference>
<feature type="transmembrane region" description="Helical" evidence="7">
    <location>
        <begin position="7"/>
        <end position="25"/>
    </location>
</feature>
<dbReference type="SUPFAM" id="SSF53448">
    <property type="entry name" value="Nucleotide-diphospho-sugar transferases"/>
    <property type="match status" value="1"/>
</dbReference>
<keyword evidence="4 7" id="KW-0812">Transmembrane</keyword>
<keyword evidence="6 7" id="KW-0472">Membrane</keyword>
<feature type="domain" description="Glycosyltransferase 2-like" evidence="8">
    <location>
        <begin position="85"/>
        <end position="186"/>
    </location>
</feature>
<dbReference type="Gene3D" id="3.90.550.10">
    <property type="entry name" value="Spore Coat Polysaccharide Biosynthesis Protein SpsA, Chain A"/>
    <property type="match status" value="1"/>
</dbReference>
<keyword evidence="2" id="KW-0328">Glycosyltransferase</keyword>
<evidence type="ECO:0000259" key="8">
    <source>
        <dbReference type="Pfam" id="PF00535"/>
    </source>
</evidence>
<dbReference type="Proteomes" id="UP000001299">
    <property type="component" value="Chromosome 1"/>
</dbReference>
<evidence type="ECO:0000313" key="11">
    <source>
        <dbReference type="EMBL" id="ADL34255.1"/>
    </source>
</evidence>
<dbReference type="eggNOG" id="COG1215">
    <property type="taxonomic scope" value="Bacteria"/>
</dbReference>
<dbReference type="InterPro" id="IPR001173">
    <property type="entry name" value="Glyco_trans_2-like"/>
</dbReference>
<feature type="domain" description="PilZ" evidence="9">
    <location>
        <begin position="521"/>
        <end position="624"/>
    </location>
</feature>
<dbReference type="Pfam" id="PF07238">
    <property type="entry name" value="PilZ"/>
    <property type="match status" value="1"/>
</dbReference>
<feature type="transmembrane region" description="Helical" evidence="7">
    <location>
        <begin position="464"/>
        <end position="484"/>
    </location>
</feature>
<dbReference type="EMBL" id="CP001810">
    <property type="protein sequence ID" value="ADL34255.1"/>
    <property type="molecule type" value="Genomic_DNA"/>
</dbReference>
<dbReference type="Pfam" id="PF00535">
    <property type="entry name" value="Glycos_transf_2"/>
    <property type="match status" value="1"/>
</dbReference>
<comment type="subcellular location">
    <subcellularLocation>
        <location evidence="1">Membrane</location>
        <topology evidence="1">Multi-pass membrane protein</topology>
    </subcellularLocation>
</comment>
<keyword evidence="3 11" id="KW-0808">Transferase</keyword>
<dbReference type="InterPro" id="IPR050321">
    <property type="entry name" value="Glycosyltr_2/OpgH_subfam"/>
</dbReference>
<dbReference type="RefSeq" id="WP_013280909.1">
    <property type="nucleotide sequence ID" value="NC_014387.1"/>
</dbReference>
<dbReference type="CAZy" id="GT2">
    <property type="family name" value="Glycosyltransferase Family 2"/>
</dbReference>
<proteinExistence type="predicted"/>
<dbReference type="GO" id="GO:0035438">
    <property type="term" value="F:cyclic-di-GMP binding"/>
    <property type="evidence" value="ECO:0007669"/>
    <property type="project" value="InterPro"/>
</dbReference>
<dbReference type="STRING" id="515622.bpr_I1518"/>
<evidence type="ECO:0000256" key="7">
    <source>
        <dbReference type="SAM" id="Phobius"/>
    </source>
</evidence>